<dbReference type="PRINTS" id="PR00039">
    <property type="entry name" value="HTHLYSR"/>
</dbReference>
<dbReference type="PANTHER" id="PTHR30346:SF26">
    <property type="entry name" value="HYDROGEN PEROXIDE-INDUCIBLE GENES ACTIVATOR"/>
    <property type="match status" value="1"/>
</dbReference>
<evidence type="ECO:0000256" key="6">
    <source>
        <dbReference type="ARBA" id="ARBA00040885"/>
    </source>
</evidence>
<comment type="caution">
    <text evidence="9">The sequence shown here is derived from an EMBL/GenBank/DDBJ whole genome shotgun (WGS) entry which is preliminary data.</text>
</comment>
<feature type="region of interest" description="Disordered" evidence="7">
    <location>
        <begin position="292"/>
        <end position="339"/>
    </location>
</feature>
<dbReference type="CDD" id="cd08411">
    <property type="entry name" value="PBP2_OxyR"/>
    <property type="match status" value="1"/>
</dbReference>
<dbReference type="Proteomes" id="UP001157109">
    <property type="component" value="Unassembled WGS sequence"/>
</dbReference>
<dbReference type="SUPFAM" id="SSF53850">
    <property type="entry name" value="Periplasmic binding protein-like II"/>
    <property type="match status" value="1"/>
</dbReference>
<feature type="compositionally biased region" description="Low complexity" evidence="7">
    <location>
        <begin position="393"/>
        <end position="412"/>
    </location>
</feature>
<evidence type="ECO:0000256" key="7">
    <source>
        <dbReference type="SAM" id="MobiDB-lite"/>
    </source>
</evidence>
<evidence type="ECO:0000256" key="5">
    <source>
        <dbReference type="ARBA" id="ARBA00023163"/>
    </source>
</evidence>
<reference evidence="10" key="1">
    <citation type="journal article" date="2019" name="Int. J. Syst. Evol. Microbiol.">
        <title>The Global Catalogue of Microorganisms (GCM) 10K type strain sequencing project: providing services to taxonomists for standard genome sequencing and annotation.</title>
        <authorList>
            <consortium name="The Broad Institute Genomics Platform"/>
            <consortium name="The Broad Institute Genome Sequencing Center for Infectious Disease"/>
            <person name="Wu L."/>
            <person name="Ma J."/>
        </authorList>
    </citation>
    <scope>NUCLEOTIDE SEQUENCE [LARGE SCALE GENOMIC DNA]</scope>
    <source>
        <strain evidence="10">NBRC 105830</strain>
    </source>
</reference>
<dbReference type="Gene3D" id="1.10.10.10">
    <property type="entry name" value="Winged helix-like DNA-binding domain superfamily/Winged helix DNA-binding domain"/>
    <property type="match status" value="1"/>
</dbReference>
<sequence length="433" mass="46065">MNLRDLEYLVALDEHRHFGRAAAACYVSQPTLSTQVKKLETELGVPLVERGVRRVLLTPAGEQVAARARIMLDEAAEIRVLADRARNPRSGTLRLGIFPTLAPYLLPHVVPTLRRRFPDIELRLVEERSPELLDQLRAGRLDAAALALPVADDSLHSEPLFREDFLMAVPDGHQLTQLHRPLRPADLAGEPLLLLEDGHCLRDQTVALCRVSGAIEHQEFQATSLETLRHMVAAGAGSTLLPAMSVSPPVAPAPGLRLLPFAAPAPHRDIALFWRGSSAVAELVRDVASVLRNPREPRSRPGSPRPAGDAPPQLLELSTNGDEGRPMGRGRLGGASRVRRPVRRLQRRAVRPDARALLVVVLTLLALGAAALLGPTTPAATAAPASLRLPATAPADAGEPVPAGPTPATAAPLGRGSSAGVLPRNTGMGACAG</sequence>
<dbReference type="SUPFAM" id="SSF46785">
    <property type="entry name" value="Winged helix' DNA-binding domain"/>
    <property type="match status" value="1"/>
</dbReference>
<protein>
    <recommendedName>
        <fullName evidence="6">Probable hydrogen peroxide-inducible genes activator</fullName>
    </recommendedName>
</protein>
<dbReference type="RefSeq" id="WP_284284836.1">
    <property type="nucleotide sequence ID" value="NZ_BSUJ01000001.1"/>
</dbReference>
<evidence type="ECO:0000313" key="10">
    <source>
        <dbReference type="Proteomes" id="UP001157109"/>
    </source>
</evidence>
<keyword evidence="10" id="KW-1185">Reference proteome</keyword>
<keyword evidence="5" id="KW-0804">Transcription</keyword>
<keyword evidence="3" id="KW-0238">DNA-binding</keyword>
<evidence type="ECO:0000256" key="3">
    <source>
        <dbReference type="ARBA" id="ARBA00023125"/>
    </source>
</evidence>
<dbReference type="InterPro" id="IPR036388">
    <property type="entry name" value="WH-like_DNA-bd_sf"/>
</dbReference>
<dbReference type="InterPro" id="IPR036390">
    <property type="entry name" value="WH_DNA-bd_sf"/>
</dbReference>
<dbReference type="PANTHER" id="PTHR30346">
    <property type="entry name" value="TRANSCRIPTIONAL DUAL REGULATOR HCAR-RELATED"/>
    <property type="match status" value="1"/>
</dbReference>
<name>A0ABQ6HSP2_9MICO</name>
<evidence type="ECO:0000256" key="4">
    <source>
        <dbReference type="ARBA" id="ARBA00023159"/>
    </source>
</evidence>
<evidence type="ECO:0000313" key="9">
    <source>
        <dbReference type="EMBL" id="GMA21260.1"/>
    </source>
</evidence>
<gene>
    <name evidence="9" type="ORF">GCM10025862_32810</name>
</gene>
<feature type="region of interest" description="Disordered" evidence="7">
    <location>
        <begin position="393"/>
        <end position="433"/>
    </location>
</feature>
<dbReference type="InterPro" id="IPR000847">
    <property type="entry name" value="LysR_HTH_N"/>
</dbReference>
<dbReference type="PROSITE" id="PS50931">
    <property type="entry name" value="HTH_LYSR"/>
    <property type="match status" value="1"/>
</dbReference>
<dbReference type="Gene3D" id="3.40.190.10">
    <property type="entry name" value="Periplasmic binding protein-like II"/>
    <property type="match status" value="2"/>
</dbReference>
<comment type="similarity">
    <text evidence="1">Belongs to the LysR transcriptional regulatory family.</text>
</comment>
<dbReference type="Pfam" id="PF03466">
    <property type="entry name" value="LysR_substrate"/>
    <property type="match status" value="1"/>
</dbReference>
<dbReference type="InterPro" id="IPR005119">
    <property type="entry name" value="LysR_subst-bd"/>
</dbReference>
<organism evidence="9 10">
    <name type="scientific">Arsenicicoccus piscis</name>
    <dbReference type="NCBI Taxonomy" id="673954"/>
    <lineage>
        <taxon>Bacteria</taxon>
        <taxon>Bacillati</taxon>
        <taxon>Actinomycetota</taxon>
        <taxon>Actinomycetes</taxon>
        <taxon>Micrococcales</taxon>
        <taxon>Intrasporangiaceae</taxon>
        <taxon>Arsenicicoccus</taxon>
    </lineage>
</organism>
<accession>A0ABQ6HSP2</accession>
<proteinExistence type="inferred from homology"/>
<feature type="domain" description="HTH lysR-type" evidence="8">
    <location>
        <begin position="1"/>
        <end position="58"/>
    </location>
</feature>
<dbReference type="Pfam" id="PF00126">
    <property type="entry name" value="HTH_1"/>
    <property type="match status" value="1"/>
</dbReference>
<evidence type="ECO:0000256" key="2">
    <source>
        <dbReference type="ARBA" id="ARBA00023015"/>
    </source>
</evidence>
<keyword evidence="2" id="KW-0805">Transcription regulation</keyword>
<evidence type="ECO:0000256" key="1">
    <source>
        <dbReference type="ARBA" id="ARBA00009437"/>
    </source>
</evidence>
<evidence type="ECO:0000259" key="8">
    <source>
        <dbReference type="PROSITE" id="PS50931"/>
    </source>
</evidence>
<dbReference type="EMBL" id="BSUJ01000001">
    <property type="protein sequence ID" value="GMA21260.1"/>
    <property type="molecule type" value="Genomic_DNA"/>
</dbReference>
<keyword evidence="4" id="KW-0010">Activator</keyword>